<dbReference type="InterPro" id="IPR005135">
    <property type="entry name" value="Endo/exonuclease/phosphatase"/>
</dbReference>
<dbReference type="InterPro" id="IPR000477">
    <property type="entry name" value="RT_dom"/>
</dbReference>
<feature type="domain" description="Endonuclease/exonuclease/phosphatase" evidence="3">
    <location>
        <begin position="94"/>
        <end position="216"/>
    </location>
</feature>
<reference evidence="4 5" key="1">
    <citation type="submission" date="2019-04" db="EMBL/GenBank/DDBJ databases">
        <title>Chromosome genome assembly for Takifugu flavidus.</title>
        <authorList>
            <person name="Xiao S."/>
        </authorList>
    </citation>
    <scope>NUCLEOTIDE SEQUENCE [LARGE SCALE GENOMIC DNA]</scope>
    <source>
        <strain evidence="4">HTHZ2018</strain>
        <tissue evidence="4">Muscle</tissue>
    </source>
</reference>
<sequence length="687" mass="75762">MKGPVQCGLGGGPRRGPWRSDPRLWKLAFGTWNVTSLAGKELELVGEVERHRLDMVGLTSTHSVGSGTQDLEGGWTLFYAGVAQGSDGSSEYPPFLEDLGRTLDSVPTGDSIVLLGDFNVHVGNNSVTWKGVIGRNGLPDQNQSGVQLLDFCASRSLAITNTMFEHKVVHRCSWHHDSLCRRSMIDFIVVSADLRPYILDTRVKRGAELLTDHYLVVSLIRWGGKPPRGTGRPKRLVRVCWERLVEEPVRLVFNSHLRQSFDHAPRAVRDIESEWAMFRSAIVEAAVASCGCKTTGAGRGGNPRTRWWTPEVRGAVKLKKEAYRSWLVCGSPEAADRYRLAKRVAAATVAEAKPRAWQEFGEAMKEDFRSAPRRFFQTVRRLRGGRRQLAHTVLGARGELLTSSGAISRRWKEYFQELLNPTNTYPQGVTESDDQEVDHPISGAEVAEVVKQLPGGGAPGADEIRPGYLKALDVVGLSWLTRLCNIAWTSGAVPLDWQTGLVVPIFKSGDQRVCSNYRGITLLSLPGKVYARVLEKRIRLIVEPLIEVEQCGFRPGRGATDHLFNLVGVLEGSSEFAQPVHMCFVDLEKAYDRVPRSILWGVWGGRSHDKGRPGPVPKEQEFGPDSRLHSRGVEGVEFGGRNISSLLFADDVVLLAPSNRDLAGPGLGGEITSLAWLGSGWGFPRKS</sequence>
<feature type="region of interest" description="Disordered" evidence="1">
    <location>
        <begin position="607"/>
        <end position="626"/>
    </location>
</feature>
<keyword evidence="5" id="KW-1185">Reference proteome</keyword>
<evidence type="ECO:0000259" key="3">
    <source>
        <dbReference type="Pfam" id="PF14529"/>
    </source>
</evidence>
<organism evidence="4 5">
    <name type="scientific">Takifugu flavidus</name>
    <name type="common">sansaifugu</name>
    <dbReference type="NCBI Taxonomy" id="433684"/>
    <lineage>
        <taxon>Eukaryota</taxon>
        <taxon>Metazoa</taxon>
        <taxon>Chordata</taxon>
        <taxon>Craniata</taxon>
        <taxon>Vertebrata</taxon>
        <taxon>Euteleostomi</taxon>
        <taxon>Actinopterygii</taxon>
        <taxon>Neopterygii</taxon>
        <taxon>Teleostei</taxon>
        <taxon>Neoteleostei</taxon>
        <taxon>Acanthomorphata</taxon>
        <taxon>Eupercaria</taxon>
        <taxon>Tetraodontiformes</taxon>
        <taxon>Tetradontoidea</taxon>
        <taxon>Tetraodontidae</taxon>
        <taxon>Takifugu</taxon>
    </lineage>
</organism>
<accession>A0A5C6MIP9</accession>
<gene>
    <name evidence="4" type="ORF">D4764_0188370</name>
</gene>
<evidence type="ECO:0000259" key="2">
    <source>
        <dbReference type="Pfam" id="PF00078"/>
    </source>
</evidence>
<dbReference type="PANTHER" id="PTHR19446">
    <property type="entry name" value="REVERSE TRANSCRIPTASES"/>
    <property type="match status" value="1"/>
</dbReference>
<feature type="domain" description="Reverse transcriptase" evidence="2">
    <location>
        <begin position="509"/>
        <end position="600"/>
    </location>
</feature>
<dbReference type="EMBL" id="RHFK02000772">
    <property type="protein sequence ID" value="TWW53210.1"/>
    <property type="molecule type" value="Genomic_DNA"/>
</dbReference>
<dbReference type="CDD" id="cd01650">
    <property type="entry name" value="RT_nLTR_like"/>
    <property type="match status" value="1"/>
</dbReference>
<dbReference type="Pfam" id="PF14529">
    <property type="entry name" value="Exo_endo_phos_2"/>
    <property type="match status" value="1"/>
</dbReference>
<name>A0A5C6MIP9_9TELE</name>
<dbReference type="Gene3D" id="3.60.10.10">
    <property type="entry name" value="Endonuclease/exonuclease/phosphatase"/>
    <property type="match status" value="1"/>
</dbReference>
<dbReference type="AlphaFoldDB" id="A0A5C6MIP9"/>
<comment type="caution">
    <text evidence="4">The sequence shown here is derived from an EMBL/GenBank/DDBJ whole genome shotgun (WGS) entry which is preliminary data.</text>
</comment>
<proteinExistence type="predicted"/>
<protein>
    <submittedName>
        <fullName evidence="4">Uncharacterized protein</fullName>
    </submittedName>
</protein>
<evidence type="ECO:0000313" key="5">
    <source>
        <dbReference type="Proteomes" id="UP000324091"/>
    </source>
</evidence>
<evidence type="ECO:0000313" key="4">
    <source>
        <dbReference type="EMBL" id="TWW53210.1"/>
    </source>
</evidence>
<dbReference type="Proteomes" id="UP000324091">
    <property type="component" value="Unassembled WGS sequence"/>
</dbReference>
<dbReference type="InterPro" id="IPR036691">
    <property type="entry name" value="Endo/exonu/phosph_ase_sf"/>
</dbReference>
<dbReference type="Pfam" id="PF00078">
    <property type="entry name" value="RVT_1"/>
    <property type="match status" value="1"/>
</dbReference>
<evidence type="ECO:0000256" key="1">
    <source>
        <dbReference type="SAM" id="MobiDB-lite"/>
    </source>
</evidence>
<dbReference type="SUPFAM" id="SSF56219">
    <property type="entry name" value="DNase I-like"/>
    <property type="match status" value="1"/>
</dbReference>